<dbReference type="Pfam" id="PF09952">
    <property type="entry name" value="AbiEi_2"/>
    <property type="match status" value="1"/>
</dbReference>
<dbReference type="Proteomes" id="UP000317933">
    <property type="component" value="Unassembled WGS sequence"/>
</dbReference>
<dbReference type="AlphaFoldDB" id="A0A502I7P3"/>
<comment type="caution">
    <text evidence="1">The sequence shown here is derived from an EMBL/GenBank/DDBJ whole genome shotgun (WGS) entry which is preliminary data.</text>
</comment>
<evidence type="ECO:0000313" key="2">
    <source>
        <dbReference type="Proteomes" id="UP000317933"/>
    </source>
</evidence>
<reference evidence="1 2" key="1">
    <citation type="journal article" date="2019" name="Environ. Microbiol.">
        <title>Species interactions and distinct microbial communities in high Arctic permafrost affected cryosols are associated with the CH4 and CO2 gas fluxes.</title>
        <authorList>
            <person name="Altshuler I."/>
            <person name="Hamel J."/>
            <person name="Turney S."/>
            <person name="Magnuson E."/>
            <person name="Levesque R."/>
            <person name="Greer C."/>
            <person name="Whyte L.G."/>
        </authorList>
    </citation>
    <scope>NUCLEOTIDE SEQUENCE [LARGE SCALE GENOMIC DNA]</scope>
    <source>
        <strain evidence="1 2">E3</strain>
    </source>
</reference>
<evidence type="ECO:0000313" key="1">
    <source>
        <dbReference type="EMBL" id="TPG81672.1"/>
    </source>
</evidence>
<dbReference type="InterPro" id="IPR019238">
    <property type="entry name" value="AbiEi_2"/>
</dbReference>
<protein>
    <recommendedName>
        <fullName evidence="3">Transcriptional regulator, AbiEi antitoxin, Type IV TA system</fullName>
    </recommendedName>
</protein>
<proteinExistence type="predicted"/>
<dbReference type="RefSeq" id="WP_140664770.1">
    <property type="nucleotide sequence ID" value="NZ_RCZE01000001.1"/>
</dbReference>
<accession>A0A502I7P3</accession>
<dbReference type="EMBL" id="RCZE01000001">
    <property type="protein sequence ID" value="TPG81672.1"/>
    <property type="molecule type" value="Genomic_DNA"/>
</dbReference>
<sequence>MALVYVNLPAAVRIMGAAARPFFKFQYLPHFQHSLKSSYWVKTLDSFHQNGYFQHSLKKGESMKELEMHSRDALRNLLSKIPILKIKSLKSVPLSQAWTPDFIVEVNTSGKSHSLVCEVKASGQPRFINAAILQLRDYVNERNTEATPIVVAPYLSPVTRQACREKGVGYLDLEGNAWISFDGIFIDHQVADKPPSENRELKSLFKPKSAQIIRMMLREPDRSWRVMELSEAAGASLGQVSNVRTALLNREWARATNEGVCLSDPQALLDAWVETYEPPSGERKKFYTPLHGSALETAARNAIGESSNGNALFSSFSAAQWLAPYARVSTNYFYADIQGLEKLVKALQLTPASKGENVVITLPKDEGLLLDTVEAAPGAKCTSPVQTYLDLSVAGERGKEAAEYLRQEKLTWPR</sequence>
<gene>
    <name evidence="1" type="ORF">EAH78_01890</name>
</gene>
<name>A0A502I7P3_9PSED</name>
<evidence type="ECO:0008006" key="3">
    <source>
        <dbReference type="Google" id="ProtNLM"/>
    </source>
</evidence>
<organism evidence="1 2">
    <name type="scientific">Pseudomonas arsenicoxydans</name>
    <dbReference type="NCBI Taxonomy" id="702115"/>
    <lineage>
        <taxon>Bacteria</taxon>
        <taxon>Pseudomonadati</taxon>
        <taxon>Pseudomonadota</taxon>
        <taxon>Gammaproteobacteria</taxon>
        <taxon>Pseudomonadales</taxon>
        <taxon>Pseudomonadaceae</taxon>
        <taxon>Pseudomonas</taxon>
    </lineage>
</organism>